<evidence type="ECO:0000313" key="5">
    <source>
        <dbReference type="EMBL" id="MBP2476914.1"/>
    </source>
</evidence>
<dbReference type="PROSITE" id="PS51910">
    <property type="entry name" value="GH18_2"/>
    <property type="match status" value="1"/>
</dbReference>
<feature type="compositionally biased region" description="Low complexity" evidence="1">
    <location>
        <begin position="134"/>
        <end position="147"/>
    </location>
</feature>
<feature type="chain" id="PRO_5046660276" description="Bifunctional chitinase/lysozyme" evidence="2">
    <location>
        <begin position="30"/>
        <end position="447"/>
    </location>
</feature>
<dbReference type="InterPro" id="IPR008965">
    <property type="entry name" value="CBM2/CBM3_carb-bd_dom_sf"/>
</dbReference>
<dbReference type="Proteomes" id="UP001519363">
    <property type="component" value="Unassembled WGS sequence"/>
</dbReference>
<dbReference type="Pfam" id="PF00553">
    <property type="entry name" value="CBM_2"/>
    <property type="match status" value="1"/>
</dbReference>
<feature type="domain" description="GH18" evidence="4">
    <location>
        <begin position="157"/>
        <end position="447"/>
    </location>
</feature>
<evidence type="ECO:0000256" key="2">
    <source>
        <dbReference type="SAM" id="SignalP"/>
    </source>
</evidence>
<name>A0ABS5AK09_9PSEU</name>
<dbReference type="InterPro" id="IPR001919">
    <property type="entry name" value="CBD2"/>
</dbReference>
<dbReference type="InterPro" id="IPR017853">
    <property type="entry name" value="GH"/>
</dbReference>
<dbReference type="PANTHER" id="PTHR42976">
    <property type="entry name" value="BIFUNCTIONAL CHITINASE/LYSOZYME-RELATED"/>
    <property type="match status" value="1"/>
</dbReference>
<dbReference type="PANTHER" id="PTHR42976:SF1">
    <property type="entry name" value="GH18 DOMAIN-CONTAINING PROTEIN-RELATED"/>
    <property type="match status" value="1"/>
</dbReference>
<dbReference type="PROSITE" id="PS51173">
    <property type="entry name" value="CBM2"/>
    <property type="match status" value="1"/>
</dbReference>
<gene>
    <name evidence="5" type="ORF">JOF53_005786</name>
</gene>
<dbReference type="EMBL" id="JAGIOO010000001">
    <property type="protein sequence ID" value="MBP2476914.1"/>
    <property type="molecule type" value="Genomic_DNA"/>
</dbReference>
<evidence type="ECO:0000259" key="4">
    <source>
        <dbReference type="PROSITE" id="PS51910"/>
    </source>
</evidence>
<dbReference type="Gene3D" id="2.60.40.290">
    <property type="match status" value="1"/>
</dbReference>
<evidence type="ECO:0000256" key="1">
    <source>
        <dbReference type="SAM" id="MobiDB-lite"/>
    </source>
</evidence>
<protein>
    <recommendedName>
        <fullName evidence="7">Bifunctional chitinase/lysozyme</fullName>
    </recommendedName>
</protein>
<dbReference type="InterPro" id="IPR012291">
    <property type="entry name" value="CBM2_carb-bd_dom_sf"/>
</dbReference>
<evidence type="ECO:0008006" key="7">
    <source>
        <dbReference type="Google" id="ProtNLM"/>
    </source>
</evidence>
<reference evidence="5 6" key="1">
    <citation type="submission" date="2021-03" db="EMBL/GenBank/DDBJ databases">
        <title>Sequencing the genomes of 1000 actinobacteria strains.</title>
        <authorList>
            <person name="Klenk H.-P."/>
        </authorList>
    </citation>
    <scope>NUCLEOTIDE SEQUENCE [LARGE SCALE GENOMIC DNA]</scope>
    <source>
        <strain evidence="5 6">DSM 44580</strain>
    </source>
</reference>
<proteinExistence type="predicted"/>
<keyword evidence="6" id="KW-1185">Reference proteome</keyword>
<dbReference type="InterPro" id="IPR001223">
    <property type="entry name" value="Glyco_hydro18_cat"/>
</dbReference>
<feature type="region of interest" description="Disordered" evidence="1">
    <location>
        <begin position="134"/>
        <end position="157"/>
    </location>
</feature>
<sequence>MRSSTRSGLGLAALTAVGGLLAVSAPASAAASPTAVFAKDSSWAGGYQGKFTVGNTGDSPLAGWKVEFDLPSGSSVGSYWDATQTLSGTRYTFTSRDYNGAVAPGATAGFGFLVSGTGEPANCRVNGVPCAGGTVPTTTTTTTTTTSTPPPPTGGSPRVAPYVDITAERPTLAEVSAATGQKHFTLAFVLGSHAGCDPKWGGTINLDEPRIVNQIRDLKAAGGDVIVATGGAAGPYLESACTTVDALAGAYRRIIDTLGVSHLDIDIEASVNLDTMNRALAQVQRERPGTTVSFTLMVQGDDYGLTPALGVDLLKNAKANGVRVDLVNPMTMEFGTSRPDWGDAVITAAESTLRQMAEIWPEKSDADRKRMLGVTPMIGRNFNGKVFLPAHATKLVNWASTNRIGLLAFWSVGRDNGGCPGGGISPTCSSISQGTYEFVNTFKRFTG</sequence>
<organism evidence="5 6">
    <name type="scientific">Crossiella equi</name>
    <dbReference type="NCBI Taxonomy" id="130796"/>
    <lineage>
        <taxon>Bacteria</taxon>
        <taxon>Bacillati</taxon>
        <taxon>Actinomycetota</taxon>
        <taxon>Actinomycetes</taxon>
        <taxon>Pseudonocardiales</taxon>
        <taxon>Pseudonocardiaceae</taxon>
        <taxon>Crossiella</taxon>
    </lineage>
</organism>
<dbReference type="InterPro" id="IPR052750">
    <property type="entry name" value="GH18_Chitinase"/>
</dbReference>
<dbReference type="RefSeq" id="WP_086787800.1">
    <property type="nucleotide sequence ID" value="NZ_JAGIOO010000001.1"/>
</dbReference>
<evidence type="ECO:0000259" key="3">
    <source>
        <dbReference type="PROSITE" id="PS51173"/>
    </source>
</evidence>
<comment type="caution">
    <text evidence="5">The sequence shown here is derived from an EMBL/GenBank/DDBJ whole genome shotgun (WGS) entry which is preliminary data.</text>
</comment>
<evidence type="ECO:0000313" key="6">
    <source>
        <dbReference type="Proteomes" id="UP001519363"/>
    </source>
</evidence>
<dbReference type="CDD" id="cd06543">
    <property type="entry name" value="GH18_PF-ChiA-like"/>
    <property type="match status" value="1"/>
</dbReference>
<accession>A0ABS5AK09</accession>
<feature type="domain" description="CBM2" evidence="3">
    <location>
        <begin position="26"/>
        <end position="133"/>
    </location>
</feature>
<feature type="signal peptide" evidence="2">
    <location>
        <begin position="1"/>
        <end position="29"/>
    </location>
</feature>
<keyword evidence="2" id="KW-0732">Signal</keyword>
<dbReference type="SUPFAM" id="SSF49384">
    <property type="entry name" value="Carbohydrate-binding domain"/>
    <property type="match status" value="1"/>
</dbReference>
<dbReference type="SUPFAM" id="SSF51445">
    <property type="entry name" value="(Trans)glycosidases"/>
    <property type="match status" value="1"/>
</dbReference>
<dbReference type="Gene3D" id="3.20.20.80">
    <property type="entry name" value="Glycosidases"/>
    <property type="match status" value="1"/>
</dbReference>
<dbReference type="SMART" id="SM00637">
    <property type="entry name" value="CBD_II"/>
    <property type="match status" value="1"/>
</dbReference>